<protein>
    <submittedName>
        <fullName evidence="2">Uncharacterized protein</fullName>
    </submittedName>
</protein>
<feature type="signal peptide" evidence="1">
    <location>
        <begin position="1"/>
        <end position="26"/>
    </location>
</feature>
<sequence length="195" mass="20706">MSTKRRGAIALLLALLALLASGCGLGETDGRPPTYAEVCAQDAKMLANLPGTDALTRDLESQRESEDVYAVIWVDVHRLQAPGCPGSSEADPQSMAIEKTMLTFAIDKVEPAVLSKTIYLPVASELAAVVRLSSSKETALESFHRLMETVDGDLTKTGIGGNGPLSDTSVSGYLFVGARGYGHWPDRDSRLGPGR</sequence>
<dbReference type="Proteomes" id="UP000546324">
    <property type="component" value="Unassembled WGS sequence"/>
</dbReference>
<accession>A0A7X0G293</accession>
<organism evidence="2 3">
    <name type="scientific">Actinomadura coerulea</name>
    <dbReference type="NCBI Taxonomy" id="46159"/>
    <lineage>
        <taxon>Bacteria</taxon>
        <taxon>Bacillati</taxon>
        <taxon>Actinomycetota</taxon>
        <taxon>Actinomycetes</taxon>
        <taxon>Streptosporangiales</taxon>
        <taxon>Thermomonosporaceae</taxon>
        <taxon>Actinomadura</taxon>
    </lineage>
</organism>
<evidence type="ECO:0000313" key="3">
    <source>
        <dbReference type="Proteomes" id="UP000546324"/>
    </source>
</evidence>
<feature type="chain" id="PRO_5031089208" evidence="1">
    <location>
        <begin position="27"/>
        <end position="195"/>
    </location>
</feature>
<comment type="caution">
    <text evidence="2">The sequence shown here is derived from an EMBL/GenBank/DDBJ whole genome shotgun (WGS) entry which is preliminary data.</text>
</comment>
<reference evidence="2 3" key="1">
    <citation type="submission" date="2020-08" db="EMBL/GenBank/DDBJ databases">
        <title>Sequencing the genomes of 1000 actinobacteria strains.</title>
        <authorList>
            <person name="Klenk H.-P."/>
        </authorList>
    </citation>
    <scope>NUCLEOTIDE SEQUENCE [LARGE SCALE GENOMIC DNA]</scope>
    <source>
        <strain evidence="2 3">DSM 43675</strain>
    </source>
</reference>
<name>A0A7X0G293_9ACTN</name>
<keyword evidence="3" id="KW-1185">Reference proteome</keyword>
<dbReference type="EMBL" id="JACHMQ010000001">
    <property type="protein sequence ID" value="MBB6397956.1"/>
    <property type="molecule type" value="Genomic_DNA"/>
</dbReference>
<dbReference type="AlphaFoldDB" id="A0A7X0G293"/>
<proteinExistence type="predicted"/>
<dbReference type="PROSITE" id="PS51257">
    <property type="entry name" value="PROKAR_LIPOPROTEIN"/>
    <property type="match status" value="1"/>
</dbReference>
<evidence type="ECO:0000256" key="1">
    <source>
        <dbReference type="SAM" id="SignalP"/>
    </source>
</evidence>
<evidence type="ECO:0000313" key="2">
    <source>
        <dbReference type="EMBL" id="MBB6397956.1"/>
    </source>
</evidence>
<keyword evidence="1" id="KW-0732">Signal</keyword>
<gene>
    <name evidence="2" type="ORF">BKA00_004870</name>
</gene>
<dbReference type="RefSeq" id="WP_185028574.1">
    <property type="nucleotide sequence ID" value="NZ_JACHMQ010000001.1"/>
</dbReference>